<gene>
    <name evidence="1" type="ORF">K4G66_27945</name>
</gene>
<protein>
    <submittedName>
        <fullName evidence="1">Uncharacterized protein</fullName>
    </submittedName>
</protein>
<accession>A0AA49GK03</accession>
<proteinExistence type="predicted"/>
<organism evidence="1">
    <name type="scientific">Roseihalotalea indica</name>
    <dbReference type="NCBI Taxonomy" id="2867963"/>
    <lineage>
        <taxon>Bacteria</taxon>
        <taxon>Pseudomonadati</taxon>
        <taxon>Bacteroidota</taxon>
        <taxon>Cytophagia</taxon>
        <taxon>Cytophagales</taxon>
        <taxon>Catalimonadaceae</taxon>
        <taxon>Roseihalotalea</taxon>
    </lineage>
</organism>
<name>A0AA49GK03_9BACT</name>
<evidence type="ECO:0000313" key="1">
    <source>
        <dbReference type="EMBL" id="WKN36202.1"/>
    </source>
</evidence>
<dbReference type="EMBL" id="CP120682">
    <property type="protein sequence ID" value="WKN36202.1"/>
    <property type="molecule type" value="Genomic_DNA"/>
</dbReference>
<reference evidence="1" key="1">
    <citation type="journal article" date="2023" name="Comput. Struct. Biotechnol. J.">
        <title>Discovery of a novel marine Bacteroidetes with a rich repertoire of carbohydrate-active enzymes.</title>
        <authorList>
            <person name="Chen B."/>
            <person name="Liu G."/>
            <person name="Chen Q."/>
            <person name="Wang H."/>
            <person name="Liu L."/>
            <person name="Tang K."/>
        </authorList>
    </citation>
    <scope>NUCLEOTIDE SEQUENCE</scope>
    <source>
        <strain evidence="1">TK19036</strain>
    </source>
</reference>
<dbReference type="AlphaFoldDB" id="A0AA49GK03"/>
<sequence>MNTPTPEITHKSMDAKKQISLTMTEIKEVVFQLQKAMQAMQPDSPEIENDDAGVHNEKKVMLQQIIDKLQS</sequence>
<reference evidence="1" key="2">
    <citation type="journal article" date="2024" name="Antonie Van Leeuwenhoek">
        <title>Roseihalotalea indica gen. nov., sp. nov., a halophilic Bacteroidetes from mesopelagic Southwest Indian Ocean with higher carbohydrate metabolic potential.</title>
        <authorList>
            <person name="Chen B."/>
            <person name="Zhang M."/>
            <person name="Lin D."/>
            <person name="Ye J."/>
            <person name="Tang K."/>
        </authorList>
    </citation>
    <scope>NUCLEOTIDE SEQUENCE</scope>
    <source>
        <strain evidence="1">TK19036</strain>
    </source>
</reference>